<feature type="region of interest" description="Disordered" evidence="13">
    <location>
        <begin position="3958"/>
        <end position="3988"/>
    </location>
</feature>
<dbReference type="SMART" id="SM00079">
    <property type="entry name" value="PBPe"/>
    <property type="match status" value="4"/>
</dbReference>
<dbReference type="SUPFAM" id="SSF53822">
    <property type="entry name" value="Periplasmic binding protein-like I"/>
    <property type="match status" value="4"/>
</dbReference>
<evidence type="ECO:0000256" key="8">
    <source>
        <dbReference type="ARBA" id="ARBA00023170"/>
    </source>
</evidence>
<evidence type="ECO:0000256" key="1">
    <source>
        <dbReference type="ARBA" id="ARBA00004141"/>
    </source>
</evidence>
<reference evidence="16 17" key="1">
    <citation type="submission" date="2021-05" db="EMBL/GenBank/DDBJ databases">
        <title>Genome Assembly of Synthetic Allotetraploid Brassica napus Reveals Homoeologous Exchanges between Subgenomes.</title>
        <authorList>
            <person name="Davis J.T."/>
        </authorList>
    </citation>
    <scope>NUCLEOTIDE SEQUENCE [LARGE SCALE GENOMIC DNA]</scope>
    <source>
        <strain evidence="17">cv. Da-Ae</strain>
        <tissue evidence="16">Seedling</tissue>
    </source>
</reference>
<comment type="subcellular location">
    <subcellularLocation>
        <location evidence="1">Membrane</location>
        <topology evidence="1">Multi-pass membrane protein</topology>
    </subcellularLocation>
</comment>
<dbReference type="PANTHER" id="PTHR34836">
    <property type="entry name" value="OS06G0188250 PROTEIN"/>
    <property type="match status" value="1"/>
</dbReference>
<proteinExistence type="predicted"/>
<feature type="transmembrane region" description="Helical" evidence="14">
    <location>
        <begin position="1646"/>
        <end position="1674"/>
    </location>
</feature>
<keyword evidence="5 14" id="KW-1133">Transmembrane helix</keyword>
<organism evidence="16 17">
    <name type="scientific">Brassica napus</name>
    <name type="common">Rape</name>
    <dbReference type="NCBI Taxonomy" id="3708"/>
    <lineage>
        <taxon>Eukaryota</taxon>
        <taxon>Viridiplantae</taxon>
        <taxon>Streptophyta</taxon>
        <taxon>Embryophyta</taxon>
        <taxon>Tracheophyta</taxon>
        <taxon>Spermatophyta</taxon>
        <taxon>Magnoliopsida</taxon>
        <taxon>eudicotyledons</taxon>
        <taxon>Gunneridae</taxon>
        <taxon>Pentapetalae</taxon>
        <taxon>rosids</taxon>
        <taxon>malvids</taxon>
        <taxon>Brassicales</taxon>
        <taxon>Brassicaceae</taxon>
        <taxon>Brassiceae</taxon>
        <taxon>Brassica</taxon>
    </lineage>
</organism>
<feature type="region of interest" description="Disordered" evidence="13">
    <location>
        <begin position="1927"/>
        <end position="1951"/>
    </location>
</feature>
<evidence type="ECO:0000256" key="14">
    <source>
        <dbReference type="SAM" id="Phobius"/>
    </source>
</evidence>
<feature type="transmembrane region" description="Helical" evidence="14">
    <location>
        <begin position="667"/>
        <end position="685"/>
    </location>
</feature>
<keyword evidence="3" id="KW-0813">Transport</keyword>
<evidence type="ECO:0000313" key="16">
    <source>
        <dbReference type="EMBL" id="KAH0930003.1"/>
    </source>
</evidence>
<feature type="transmembrane region" description="Helical" evidence="14">
    <location>
        <begin position="2840"/>
        <end position="2864"/>
    </location>
</feature>
<dbReference type="SUPFAM" id="SSF81324">
    <property type="entry name" value="Voltage-gated potassium channels"/>
    <property type="match status" value="1"/>
</dbReference>
<evidence type="ECO:0000256" key="9">
    <source>
        <dbReference type="ARBA" id="ARBA00023180"/>
    </source>
</evidence>
<dbReference type="InterPro" id="IPR015683">
    <property type="entry name" value="Ionotropic_Glu_rcpt"/>
</dbReference>
<feature type="transmembrane region" description="Helical" evidence="14">
    <location>
        <begin position="3850"/>
        <end position="3874"/>
    </location>
</feature>
<feature type="transmembrane region" description="Helical" evidence="14">
    <location>
        <begin position="2646"/>
        <end position="2664"/>
    </location>
</feature>
<dbReference type="CDD" id="cd13686">
    <property type="entry name" value="GluR_Plant"/>
    <property type="match status" value="4"/>
</dbReference>
<evidence type="ECO:0000256" key="10">
    <source>
        <dbReference type="ARBA" id="ARBA00023286"/>
    </source>
</evidence>
<dbReference type="SUPFAM" id="SSF53850">
    <property type="entry name" value="Periplasmic binding protein-like II"/>
    <property type="match status" value="4"/>
</dbReference>
<keyword evidence="10" id="KW-1071">Ligand-gated ion channel</keyword>
<dbReference type="EMBL" id="JAGKQM010000004">
    <property type="protein sequence ID" value="KAH0930003.1"/>
    <property type="molecule type" value="Genomic_DNA"/>
</dbReference>
<evidence type="ECO:0000256" key="11">
    <source>
        <dbReference type="ARBA" id="ARBA00023303"/>
    </source>
</evidence>
<name>A0ABQ8DLA5_BRANA</name>
<keyword evidence="6" id="KW-0406">Ion transport</keyword>
<evidence type="ECO:0000256" key="13">
    <source>
        <dbReference type="SAM" id="MobiDB-lite"/>
    </source>
</evidence>
<dbReference type="Proteomes" id="UP000824890">
    <property type="component" value="Unassembled WGS sequence"/>
</dbReference>
<keyword evidence="11" id="KW-0407">Ion channel</keyword>
<feature type="transmembrane region" description="Helical" evidence="14">
    <location>
        <begin position="3655"/>
        <end position="3674"/>
    </location>
</feature>
<feature type="transmembrane region" description="Helical" evidence="14">
    <location>
        <begin position="69"/>
        <end position="90"/>
    </location>
</feature>
<feature type="transmembrane region" description="Helical" evidence="14">
    <location>
        <begin position="3598"/>
        <end position="3616"/>
    </location>
</feature>
<keyword evidence="17" id="KW-1185">Reference proteome</keyword>
<feature type="transmembrane region" description="Helical" evidence="14">
    <location>
        <begin position="921"/>
        <end position="945"/>
    </location>
</feature>
<feature type="domain" description="Ionotropic glutamate receptor C-terminal" evidence="15">
    <location>
        <begin position="3472"/>
        <end position="3827"/>
    </location>
</feature>
<evidence type="ECO:0000256" key="3">
    <source>
        <dbReference type="ARBA" id="ARBA00022448"/>
    </source>
</evidence>
<keyword evidence="9" id="KW-0325">Glycoprotein</keyword>
<dbReference type="CDD" id="cd19990">
    <property type="entry name" value="PBP1_GABAb_receptor_plant"/>
    <property type="match status" value="4"/>
</dbReference>
<dbReference type="Gene3D" id="3.40.50.2300">
    <property type="match status" value="10"/>
</dbReference>
<comment type="function">
    <text evidence="12">Glutamate-gated receptor that probably acts as a non-selective cation channel. May be involved in light-signal transduction and calcium homeostasis via the regulation of calcium influx into cells.</text>
</comment>
<dbReference type="InterPro" id="IPR001828">
    <property type="entry name" value="ANF_lig-bd_rcpt"/>
</dbReference>
<keyword evidence="7 14" id="KW-0472">Membrane</keyword>
<dbReference type="InterPro" id="IPR044440">
    <property type="entry name" value="GABAb_receptor_plant_PBP1"/>
</dbReference>
<feature type="domain" description="Ionotropic glutamate receptor C-terminal" evidence="15">
    <location>
        <begin position="542"/>
        <end position="896"/>
    </location>
</feature>
<dbReference type="Gene3D" id="1.10.287.70">
    <property type="match status" value="4"/>
</dbReference>
<comment type="subunit">
    <text evidence="2">May form heteromers.</text>
</comment>
<dbReference type="InterPro" id="IPR019594">
    <property type="entry name" value="Glu/Gly-bd"/>
</dbReference>
<dbReference type="InterPro" id="IPR001320">
    <property type="entry name" value="Iontro_rcpt_C"/>
</dbReference>
<feature type="transmembrane region" description="Helical" evidence="14">
    <location>
        <begin position="2586"/>
        <end position="2604"/>
    </location>
</feature>
<gene>
    <name evidence="16" type="ORF">HID58_015730</name>
</gene>
<feature type="transmembrane region" description="Helical" evidence="14">
    <location>
        <begin position="1713"/>
        <end position="1732"/>
    </location>
</feature>
<dbReference type="Gene3D" id="3.40.190.10">
    <property type="entry name" value="Periplasmic binding protein-like II"/>
    <property type="match status" value="8"/>
</dbReference>
<dbReference type="PANTHER" id="PTHR34836:SF1">
    <property type="entry name" value="OS09G0428600 PROTEIN"/>
    <property type="match status" value="1"/>
</dbReference>
<dbReference type="InterPro" id="IPR028082">
    <property type="entry name" value="Peripla_BP_I"/>
</dbReference>
<feature type="domain" description="Ionotropic glutamate receptor C-terminal" evidence="15">
    <location>
        <begin position="1531"/>
        <end position="1876"/>
    </location>
</feature>
<feature type="domain" description="Ionotropic glutamate receptor C-terminal" evidence="15">
    <location>
        <begin position="2461"/>
        <end position="2815"/>
    </location>
</feature>
<dbReference type="Pfam" id="PF01094">
    <property type="entry name" value="ANF_receptor"/>
    <property type="match status" value="4"/>
</dbReference>
<evidence type="ECO:0000256" key="12">
    <source>
        <dbReference type="ARBA" id="ARBA00049638"/>
    </source>
</evidence>
<feature type="compositionally biased region" description="Basic and acidic residues" evidence="13">
    <location>
        <begin position="3958"/>
        <end position="3971"/>
    </location>
</feature>
<evidence type="ECO:0000256" key="4">
    <source>
        <dbReference type="ARBA" id="ARBA00022692"/>
    </source>
</evidence>
<sequence>MCEFVVMDGGLGQNPTRHEIKVGVVLDLKTNFSKICLTSINMSLSEFYQAHPNYRTRLALHVRDFMEDIVEATVAGSLHFLLLLLLLYYFHVRVFVSSNLVMMTNNTTENRNNFLSYFVLFLWGFVVMDVGLGQHTTSDEIKVGVVIDLKTNFSKICLTSINMSLSDFYQTHPHYRTRLALHVRDSMEDIVETSVAAYDLINNEQVRAIIGPRSSMQAEFMIKLANKYQVPTITFSATSPLLKTINNPYFVRATIDDSFQAEAIASIVKSFGWRSIVAIYVDNELGQGIMPSLSEALEDVEVHRSVISPEARDDQILKELYKLKTEQTRVFVINMDSSLGFRFLKKAREIGMMEEGYVWLLSNGMTHMMRDNGRSLETMEGLLGVRSHVPQSKELQDFSLRWKRKLEKENQARDSTEPNVFALWAYDSVTALAMAVEKTNTKTYRRTYGPHLLEALSDVEFKGLAGDFKLINRQLESSTFEIINVIGDEERIIGFWTPSSGLVNAKSNKTTSFLGKRFGPVIWPGNSNVVPKGWEIPTSGKKIKVGVPVNKGFLNFVEIKTDPISNVTTATGYAIDIFEAALKELPYSVIPQYGFEAPGDNYNNLVYQVYEGKWDAVVGDITITSNRSRYVDFTLPYTESGVSMIVPVRDNKNKNAWVFLKPWSLDLWITTGCFFVLIGFVVWLFEHRVNTDFRGPPHHQIGTSVCFSFSTMVFAHREKVVSNLARFVVVVWCFVVLVLTQSYTANLTSFLTVQSLQPTVTNVKDLISKGESVGYQEGTFVYDLLRDLNFPESQLKPFGSAEECDDLLSKGTSKGGIAAAFDEVPYLKDIVSEYCSKYAMVEPSFKTAGFKPSFKTAGFGFAFPKNSPMTGDISRAILKVTQSKEMSLIENKWFNRLNLASDCPDQDTADLSSNRLSVSSFWGLFLIAGVASFLALFVFVALFLYEHRHTLCSNSEGSIWRKLKSLFRIFDEKDIRSHTFKSNAVHNVSSPITPCTPSPSNVQIRPLPRSMSLNREFELRREHNVSERTQNMINRENLILSLELEDREKLNKLPSKIFDEKDIKSHTFKNSVVHLTQGIRSSSTVQLMTNNTTKTHNKFVVMDGGLGQNPTRHEIKVGVVLDLKTNFSKICLTSINMSLSEFYQAHPNYRTRLALHVRDFMEDIVEATVAALDLINNEKVSAIIGPRSSLQAEFMIRLANKSQVPIITFSGTSPLLTPIRSPYFVRATLNDSFQVRAIAAIVKSFEWRRVVIIYVDNEFGEGMMPNLSDALRDVHVFVSTRSVISLEASNDQITNQLYKLMTMQTRVFVAHMPPNLGFRVIQKARDIGMMGEGYVWIFTDGMTNWIGSTEHGSNLENMQGVLGLRSRIPNSKELGNFSLRWEKIFGQANAKPNVFALRAYDSITALATAVEKTNTKNLRYDNLISAFLNNTTDLGTLGVSRYGPSLLKSLSDVDFNGLAGKFKLVNMELEPSTFDIINFIGKEERIIGSWTQSNGLVNENPTSERLGPVIWPGKSTVIPRGWEIPTDGKKRFKVGVPLKRGFLGFVDVKQADPRKATIPTGYSIEVFEAALKRLPYSVIHRYVTFDTPNHSYDTLVEQVHNGMFDAAVGDITIRANRFVSVDFTLPYTESGVFMLVPMKDNENNTWFFLLPWSLGLWVTTACFFIFIGFIVWILEHRVNTDFRGPPHHQIGTSFWFSFSTINFAHREKVVSNLARFVVIVWCFVVLVLTQSYTANLTSFLTVQRLKPEVTTVNELIENKEIVGYQNGSFVLEFLIKKGFQGYQLKPYNSAEECHNLLINGTSKGGIAAAFDEVAYLKLIISQYCNKYAIVEPSFKSSGFGFVFPKNSPLTDDVSRAILEVIENDEMQQIENKWFSKKSNCSDPTFIPSHNRLSDSEISFWRKLTILVRSFDEKDIKSHMFKDSAVHNVSSPSTQCTPRSSTMQNIPWPQNPSENMEFELRRVSLVPSEEFSTPQLEQDEDEEANTLREIHKELGKTKRMKWYGRMESRGRVLISMSSNLVIMTNNTTKTRNTFLSYFVPFLWGFVVMDAGLGQNTTSDEIKVGVVIDLKTNFSKICLTSINMSLSDFYQTHPHYRTRLALHIRDSMEDIVEASVAAYDLINNEQVRAIIGPRSSMQAEFMIKLATKSQVPTITFSATSPLLRTINNPYFVRATIDDSFQAEAIASIVKSFGWRSVVAIYVDNELGQGIMPSLSEALEDVEVHRSVISPEASDDQILKELYKLKTEQTRVFVINMDSSLGFRVLKKARKIGMMEEGYVWLLSNGMTHMMRHSGRSLETMQGLLGVRSHVPQSKEREDFSLRWKRKLEKENRAGDGTEPNVFALWAYDSVTALAMAVEKTNTKTYRRTYGPHLLEALSDVEFKGLAGEFKLINRQLESSTFEIVNVIGDEERIIGLWTPSNGLVNAKSNKTTSFLGKRFGPVIWPGNSNVVPKGWEIPTSGKKIKVGIPVNKGFLNFVEIKTNPISNLTTVRGYAIDIFEAALKELPYSVIPQYGFEPPGDDYNDLVYQVFDGKWDAIVGDITITSNRSSYVDFTLPYTESGVSMIVPVTSNKNKNAWVFLKPWSLDLWITTGCFFVLIGFVVWLFEHRVNTDFRGPPHHQIGTSVCFSFSTMVFAHREKVVSNLARFVVVVWCFVVLVLTQSYTASLTSFLTVQSLHPTATNVEDLIRSGESVGYQQGGFVKDILLGLKFSESQLKPFGSAEECDDLLSKGTSKGGIAAAFDEVPYLKDIVSHNCSKYAMVEPSFKTAGFKPSFKTAGFGFAFPKNSPMTGDVSRAILKVIQSKEMSLIENKWFNRLSLASDCPGPDTADLSSNRLTLSSFWGLFLISGVASFLALLIFVALFLYEHRHTLCSNSEGSIWRKLKSLFIIFDAKDIKSHTFKSSAVHNSFERADKAIATKHVIKQGVLAKGACFSMKRNQNIINLENLILNLELNDRERLNKLHVPTFCTNIGKSYFKPPKTPFGKSQIHKVAFTFKNSVVNNVSFTPISLFTHAVTTFQALQPCISVSSNLVMMTNTTTKTLNIFLSYFVLFLLGFVVMDVGLGQNTTSDEIKVGVVLDLKTNFSKICLTSINMSLSDFYQTHPHYRTRLALHIRDSMEDIVEASVAAYDLIKKEQVSAIIGPRSSMQAEFMIKVANKFQVPTITFSATSPLLKSIDNPYFVRATINDSFQVEAIAAIVKSFGWRSVVAIYVDNEIGKEIMHSLSDALEDVEVQRSAISQEASDDQILKELYKLKTEQTRVFVINIDSSLGFRFLKKAREIGMMEEGYVWLLSNGMTHMMRDNGRSLETMQGLLGVRSYVPQSKEREDFSLRWKRKFNKENSAGDGTEPNVFALWAYDSVTALAMAVEKTNTKTNMKTYGPHLIEALSDIEFKGVAGEFKLINRQLESSTFEIINVVGDEERIIGSWTPSSGLVNAKSNKTTLFLGKRFLPVIWPGNSTVFPKGWEIPTSGKKIKVGVPVKKGFLNFVEIKTDPISKVTTTTGYAIDIFEAALKKLPYSVIPQYYGYESPENNYNHLVQQLYEGKWDAVVGDITITANRSLYVDFTLPYSESGVSMVVPLRDNKNKNAWVFLQPWSLDLWVTTGCFFIVIGFVVWLFEHRVNTDFRGPPHHQIGTSFWFSFSTLNFAHREKVVSNLARFVVVVWCFVVLVLTQSYTANLTSFLTVQRLQPSATSVEDLIRNGESVGYQHGTFVRDFLRNLNFSETQLKSFASAEECDDLLSKGTGKGGIAAAFDEVAYLKDIVSHNCSKYAMVEPSFKTVGFEPSFKTAGFGFAFPKNSPMTKDVSIAILNVTQGTEMRRIENKWFNRVTSECPDPNSDDLSSNRLSVSSFWGLFLIAGVASFLALLVFVALFLYEHRHTLCSNSEGSIWRKLKSLFRIFDEKDTRSHIFKSSAVHNASSPITPCTPSPSNVQIRPLPRSMSLNREFELRRACFSMSEERFRTQPKHDKQGESDIEFGAESQREVKQTQ</sequence>
<comment type="caution">
    <text evidence="16">The sequence shown here is derived from an EMBL/GenBank/DDBJ whole genome shotgun (WGS) entry which is preliminary data.</text>
</comment>
<accession>A0ABQ8DLA5</accession>
<keyword evidence="4 14" id="KW-0812">Transmembrane</keyword>
<evidence type="ECO:0000256" key="6">
    <source>
        <dbReference type="ARBA" id="ARBA00023065"/>
    </source>
</evidence>
<feature type="transmembrane region" description="Helical" evidence="14">
    <location>
        <begin position="114"/>
        <end position="132"/>
    </location>
</feature>
<keyword evidence="8" id="KW-0675">Receptor</keyword>
<dbReference type="Pfam" id="PF00060">
    <property type="entry name" value="Lig_chan"/>
    <property type="match status" value="4"/>
</dbReference>
<evidence type="ECO:0000256" key="2">
    <source>
        <dbReference type="ARBA" id="ARBA00011095"/>
    </source>
</evidence>
<evidence type="ECO:0000256" key="5">
    <source>
        <dbReference type="ARBA" id="ARBA00022989"/>
    </source>
</evidence>
<protein>
    <recommendedName>
        <fullName evidence="15">Ionotropic glutamate receptor C-terminal domain-containing protein</fullName>
    </recommendedName>
</protein>
<evidence type="ECO:0000256" key="7">
    <source>
        <dbReference type="ARBA" id="ARBA00023136"/>
    </source>
</evidence>
<evidence type="ECO:0000259" key="15">
    <source>
        <dbReference type="SMART" id="SM00079"/>
    </source>
</evidence>
<evidence type="ECO:0000313" key="17">
    <source>
        <dbReference type="Proteomes" id="UP000824890"/>
    </source>
</evidence>
<dbReference type="Pfam" id="PF10613">
    <property type="entry name" value="Lig_chan-Glu_bd"/>
    <property type="match status" value="3"/>
</dbReference>
<feature type="transmembrane region" description="Helical" evidence="14">
    <location>
        <begin position="3041"/>
        <end position="3062"/>
    </location>
</feature>